<protein>
    <recommendedName>
        <fullName evidence="2">Homing endonuclease</fullName>
    </recommendedName>
</protein>
<dbReference type="EMBL" id="PQ287320">
    <property type="protein sequence ID" value="XHV10711.1"/>
    <property type="molecule type" value="Genomic_DNA"/>
</dbReference>
<reference evidence="1" key="1">
    <citation type="submission" date="2024-10" db="EMBL/GenBank/DDBJ databases">
        <title>Genetic diversity among independent isolates of the Dolichocephalovirinae subfamily.</title>
        <authorList>
            <person name="Ely B."/>
            <person name="Thomas Q."/>
            <person name="Mohammadi T."/>
        </authorList>
    </citation>
    <scope>NUCLEOTIDE SEQUENCE</scope>
</reference>
<sequence length="332" mass="38952">MSKLTAHVKRCLLTYPSLYAHREEVLVHMFFVLGNGYRWEKGVLVCDSSKYRDSMDYSDAEASWRSDEEKAAIRADYDERVANIDKLASTIKDPYFRGFDVHGYYSHPENIVRLTHAGYLFDFPDDIDREYREAAADLLERVIECYKADYMHTYLLAYIRHKVMTGRTRDLKGSMRLDPDYVKKLKDSYAYSMFADKVFKAYGGKEDRLSSNGSGSQRVSAALKITEEEIEAVSKRLVRYGFKRTDKWSWKAFNNRVFLVEKDGKLHAVSTVIHVHPTSYRYYRHPLETTWGNHYRGHWKRSDTSFIRAGVRRMHEAFIDPLPELKFAFSLF</sequence>
<evidence type="ECO:0008006" key="2">
    <source>
        <dbReference type="Google" id="ProtNLM"/>
    </source>
</evidence>
<organism evidence="1">
    <name type="scientific">Caulobacter phage BL57</name>
    <dbReference type="NCBI Taxonomy" id="3348355"/>
    <lineage>
        <taxon>Viruses</taxon>
    </lineage>
</organism>
<accession>A0AB74UH07</accession>
<gene>
    <name evidence="1" type="ORF">BL57_239c</name>
</gene>
<name>A0AB74UH07_9VIRU</name>
<proteinExistence type="predicted"/>
<evidence type="ECO:0000313" key="1">
    <source>
        <dbReference type="EMBL" id="XHV10711.1"/>
    </source>
</evidence>